<feature type="transmembrane region" description="Helical" evidence="2">
    <location>
        <begin position="187"/>
        <end position="208"/>
    </location>
</feature>
<feature type="region of interest" description="Disordered" evidence="1">
    <location>
        <begin position="251"/>
        <end position="275"/>
    </location>
</feature>
<feature type="transmembrane region" description="Helical" evidence="2">
    <location>
        <begin position="69"/>
        <end position="92"/>
    </location>
</feature>
<evidence type="ECO:0000313" key="5">
    <source>
        <dbReference type="Proteomes" id="UP001160142"/>
    </source>
</evidence>
<sequence>MPDETACGDAMTDNSTLPPAGWYPAPDGSQGSWWWDGSQWTQPGATTQTSAPRPAFDGAIPKLAAVTQALLIACGALAAVIIGIEVLGFTAVTNVLDGDMSSVDLLNVYGSISPVVTLLSSASLIATGILWVIWQHKAARQVAGLTRRSPAWHAGSWFIPVVAWWFPYQNISDLWKAIGRARPSWLILWWLLWLASNAVIQISARIYLAADDPEQYRSAMAASIVGELLSLAAVPFAWLIVRGITRGLEERAALPQQSPETATPERPTESTPSEA</sequence>
<evidence type="ECO:0000259" key="3">
    <source>
        <dbReference type="Pfam" id="PF14219"/>
    </source>
</evidence>
<gene>
    <name evidence="4" type="ORF">M2152_002798</name>
</gene>
<feature type="region of interest" description="Disordered" evidence="1">
    <location>
        <begin position="1"/>
        <end position="22"/>
    </location>
</feature>
<name>A0ABT6KRK7_9MICO</name>
<keyword evidence="2" id="KW-0472">Membrane</keyword>
<dbReference type="InterPro" id="IPR025565">
    <property type="entry name" value="DUF4328"/>
</dbReference>
<accession>A0ABT6KRK7</accession>
<protein>
    <recommendedName>
        <fullName evidence="3">DUF4328 domain-containing protein</fullName>
    </recommendedName>
</protein>
<feature type="transmembrane region" description="Helical" evidence="2">
    <location>
        <begin position="220"/>
        <end position="241"/>
    </location>
</feature>
<keyword evidence="2" id="KW-1133">Transmembrane helix</keyword>
<organism evidence="4 5">
    <name type="scientific">Antiquaquibacter oligotrophicus</name>
    <dbReference type="NCBI Taxonomy" id="2880260"/>
    <lineage>
        <taxon>Bacteria</taxon>
        <taxon>Bacillati</taxon>
        <taxon>Actinomycetota</taxon>
        <taxon>Actinomycetes</taxon>
        <taxon>Micrococcales</taxon>
        <taxon>Microbacteriaceae</taxon>
        <taxon>Antiquaquibacter</taxon>
    </lineage>
</organism>
<feature type="transmembrane region" description="Helical" evidence="2">
    <location>
        <begin position="112"/>
        <end position="134"/>
    </location>
</feature>
<reference evidence="4 5" key="1">
    <citation type="submission" date="2023-04" db="EMBL/GenBank/DDBJ databases">
        <title>Genome Encyclopedia of Bacteria and Archaea VI: Functional Genomics of Type Strains.</title>
        <authorList>
            <person name="Whitman W."/>
        </authorList>
    </citation>
    <scope>NUCLEOTIDE SEQUENCE [LARGE SCALE GENOMIC DNA]</scope>
    <source>
        <strain evidence="4 5">SG_E_30_P1</strain>
    </source>
</reference>
<feature type="domain" description="DUF4328" evidence="3">
    <location>
        <begin position="112"/>
        <end position="246"/>
    </location>
</feature>
<keyword evidence="2" id="KW-0812">Transmembrane</keyword>
<evidence type="ECO:0000256" key="1">
    <source>
        <dbReference type="SAM" id="MobiDB-lite"/>
    </source>
</evidence>
<dbReference type="RefSeq" id="WP_322134889.1">
    <property type="nucleotide sequence ID" value="NZ_CP085036.1"/>
</dbReference>
<keyword evidence="5" id="KW-1185">Reference proteome</keyword>
<comment type="caution">
    <text evidence="4">The sequence shown here is derived from an EMBL/GenBank/DDBJ whole genome shotgun (WGS) entry which is preliminary data.</text>
</comment>
<dbReference type="EMBL" id="JARXVQ010000001">
    <property type="protein sequence ID" value="MDH6182616.1"/>
    <property type="molecule type" value="Genomic_DNA"/>
</dbReference>
<evidence type="ECO:0000313" key="4">
    <source>
        <dbReference type="EMBL" id="MDH6182616.1"/>
    </source>
</evidence>
<evidence type="ECO:0000256" key="2">
    <source>
        <dbReference type="SAM" id="Phobius"/>
    </source>
</evidence>
<proteinExistence type="predicted"/>
<dbReference type="Pfam" id="PF14219">
    <property type="entry name" value="DUF4328"/>
    <property type="match status" value="1"/>
</dbReference>
<dbReference type="Proteomes" id="UP001160142">
    <property type="component" value="Unassembled WGS sequence"/>
</dbReference>